<dbReference type="EMBL" id="CAJQZP010000001">
    <property type="protein sequence ID" value="CAG4929321.1"/>
    <property type="molecule type" value="Genomic_DNA"/>
</dbReference>
<dbReference type="Proteomes" id="UP000691718">
    <property type="component" value="Unassembled WGS sequence"/>
</dbReference>
<proteinExistence type="predicted"/>
<reference evidence="1" key="1">
    <citation type="submission" date="2021-04" db="EMBL/GenBank/DDBJ databases">
        <authorList>
            <person name="Tunstrom K."/>
        </authorList>
    </citation>
    <scope>NUCLEOTIDE SEQUENCE</scope>
</reference>
<name>A0A8S3VXN1_PARAO</name>
<keyword evidence="2" id="KW-1185">Reference proteome</keyword>
<comment type="caution">
    <text evidence="1">The sequence shown here is derived from an EMBL/GenBank/DDBJ whole genome shotgun (WGS) entry which is preliminary data.</text>
</comment>
<evidence type="ECO:0000313" key="1">
    <source>
        <dbReference type="EMBL" id="CAG4929321.1"/>
    </source>
</evidence>
<gene>
    <name evidence="1" type="ORF">PAPOLLO_LOCUS3</name>
</gene>
<dbReference type="AlphaFoldDB" id="A0A8S3VXN1"/>
<protein>
    <submittedName>
        <fullName evidence="1">(apollo) hypothetical protein</fullName>
    </submittedName>
</protein>
<evidence type="ECO:0000313" key="2">
    <source>
        <dbReference type="Proteomes" id="UP000691718"/>
    </source>
</evidence>
<organism evidence="1 2">
    <name type="scientific">Parnassius apollo</name>
    <name type="common">Apollo butterfly</name>
    <name type="synonym">Papilio apollo</name>
    <dbReference type="NCBI Taxonomy" id="110799"/>
    <lineage>
        <taxon>Eukaryota</taxon>
        <taxon>Metazoa</taxon>
        <taxon>Ecdysozoa</taxon>
        <taxon>Arthropoda</taxon>
        <taxon>Hexapoda</taxon>
        <taxon>Insecta</taxon>
        <taxon>Pterygota</taxon>
        <taxon>Neoptera</taxon>
        <taxon>Endopterygota</taxon>
        <taxon>Lepidoptera</taxon>
        <taxon>Glossata</taxon>
        <taxon>Ditrysia</taxon>
        <taxon>Papilionoidea</taxon>
        <taxon>Papilionidae</taxon>
        <taxon>Parnassiinae</taxon>
        <taxon>Parnassini</taxon>
        <taxon>Parnassius</taxon>
        <taxon>Parnassius</taxon>
    </lineage>
</organism>
<sequence>MHTQIINAFVDKLPATHANHADDTILSKGPGRTGLPGLHCAAVPFVRRAERGQCTHWLRCRPIASHAALFCHWLDAEDDRAVGKTRDRIRLRAFDTNFYYSFHTQIRVRGHTAQCKDTNRLLAINKRPTKPPQPIQQNSPGKALPLWGCCRYFVWSEIEWSALSLRSTN</sequence>
<accession>A0A8S3VXN1</accession>